<keyword evidence="9" id="KW-1185">Reference proteome</keyword>
<comment type="similarity">
    <text evidence="3">Belongs to the BLOC1S4 family.</text>
</comment>
<evidence type="ECO:0000256" key="2">
    <source>
        <dbReference type="ARBA" id="ARBA00004496"/>
    </source>
</evidence>
<evidence type="ECO:0000256" key="1">
    <source>
        <dbReference type="ARBA" id="ARBA00003807"/>
    </source>
</evidence>
<dbReference type="GO" id="GO:0007032">
    <property type="term" value="P:endosome organization"/>
    <property type="evidence" value="ECO:0007669"/>
    <property type="project" value="TreeGrafter"/>
</dbReference>
<dbReference type="EMBL" id="KZ613477">
    <property type="protein sequence ID" value="PMD22502.1"/>
    <property type="molecule type" value="Genomic_DNA"/>
</dbReference>
<dbReference type="GO" id="GO:0031083">
    <property type="term" value="C:BLOC-1 complex"/>
    <property type="evidence" value="ECO:0007669"/>
    <property type="project" value="InterPro"/>
</dbReference>
<dbReference type="Proteomes" id="UP000235672">
    <property type="component" value="Unassembled WGS sequence"/>
</dbReference>
<accession>A0A2J6Q8E4</accession>
<sequence>VPNIYLGLDNEEVALLRHYQKVAASTCGSSYTCSLAASQGLLRLDPHSLAMFSRHFDHLFGQIQHRLDYLSEQTQICAQQSYDKAGSLVADADLEIAQLQSVIEKMDKLDLEFDKIRNIRDIVRDYRSRIEALDQAL</sequence>
<evidence type="ECO:0000256" key="5">
    <source>
        <dbReference type="ARBA" id="ARBA00022490"/>
    </source>
</evidence>
<evidence type="ECO:0000256" key="3">
    <source>
        <dbReference type="ARBA" id="ARBA00007289"/>
    </source>
</evidence>
<dbReference type="PANTHER" id="PTHR39145:SF1">
    <property type="entry name" value="BIOGENESIS OF LYSOSOME-RELATED ORGANELLES COMPLEX 1 SUBUNIT CNL1"/>
    <property type="match status" value="1"/>
</dbReference>
<dbReference type="AlphaFoldDB" id="A0A2J6Q8E4"/>
<feature type="coiled-coil region" evidence="7">
    <location>
        <begin position="89"/>
        <end position="136"/>
    </location>
</feature>
<protein>
    <recommendedName>
        <fullName evidence="4">Biogenesis of lysosome-related organelles complex 1 subunit CNL1</fullName>
    </recommendedName>
    <alternativeName>
        <fullName evidence="6">CNO-like protein 1</fullName>
    </alternativeName>
</protein>
<evidence type="ECO:0000256" key="6">
    <source>
        <dbReference type="ARBA" id="ARBA00029995"/>
    </source>
</evidence>
<feature type="non-terminal residue" evidence="8">
    <location>
        <position position="137"/>
    </location>
</feature>
<gene>
    <name evidence="8" type="ORF">NA56DRAFT_532983</name>
</gene>
<evidence type="ECO:0000313" key="8">
    <source>
        <dbReference type="EMBL" id="PMD22502.1"/>
    </source>
</evidence>
<evidence type="ECO:0000256" key="7">
    <source>
        <dbReference type="SAM" id="Coils"/>
    </source>
</evidence>
<dbReference type="OrthoDB" id="5424991at2759"/>
<feature type="non-terminal residue" evidence="8">
    <location>
        <position position="1"/>
    </location>
</feature>
<dbReference type="STRING" id="1745343.A0A2J6Q8E4"/>
<dbReference type="InterPro" id="IPR034455">
    <property type="entry name" value="CNL1"/>
</dbReference>
<comment type="function">
    <text evidence="1">Component of the biogenesis of lysosome-related organelles complex-1 (BLOC-1), a complex that is involved in endosomal cargo sorting.</text>
</comment>
<comment type="subcellular location">
    <subcellularLocation>
        <location evidence="2">Cytoplasm</location>
    </subcellularLocation>
</comment>
<name>A0A2J6Q8E4_9HELO</name>
<evidence type="ECO:0000313" key="9">
    <source>
        <dbReference type="Proteomes" id="UP000235672"/>
    </source>
</evidence>
<dbReference type="PANTHER" id="PTHR39145">
    <property type="entry name" value="BIOGENESIS OF LYSOSOME-RELATED ORGANELLES COMPLEX 1 SUBUNIT CNL1"/>
    <property type="match status" value="1"/>
</dbReference>
<reference evidence="8 9" key="1">
    <citation type="submission" date="2016-05" db="EMBL/GenBank/DDBJ databases">
        <title>A degradative enzymes factory behind the ericoid mycorrhizal symbiosis.</title>
        <authorList>
            <consortium name="DOE Joint Genome Institute"/>
            <person name="Martino E."/>
            <person name="Morin E."/>
            <person name="Grelet G."/>
            <person name="Kuo A."/>
            <person name="Kohler A."/>
            <person name="Daghino S."/>
            <person name="Barry K."/>
            <person name="Choi C."/>
            <person name="Cichocki N."/>
            <person name="Clum A."/>
            <person name="Copeland A."/>
            <person name="Hainaut M."/>
            <person name="Haridas S."/>
            <person name="Labutti K."/>
            <person name="Lindquist E."/>
            <person name="Lipzen A."/>
            <person name="Khouja H.-R."/>
            <person name="Murat C."/>
            <person name="Ohm R."/>
            <person name="Olson A."/>
            <person name="Spatafora J."/>
            <person name="Veneault-Fourrey C."/>
            <person name="Henrissat B."/>
            <person name="Grigoriev I."/>
            <person name="Martin F."/>
            <person name="Perotto S."/>
        </authorList>
    </citation>
    <scope>NUCLEOTIDE SEQUENCE [LARGE SCALE GENOMIC DNA]</scope>
    <source>
        <strain evidence="8 9">UAMH 7357</strain>
    </source>
</reference>
<proteinExistence type="inferred from homology"/>
<organism evidence="8 9">
    <name type="scientific">Hyaloscypha hepaticicola</name>
    <dbReference type="NCBI Taxonomy" id="2082293"/>
    <lineage>
        <taxon>Eukaryota</taxon>
        <taxon>Fungi</taxon>
        <taxon>Dikarya</taxon>
        <taxon>Ascomycota</taxon>
        <taxon>Pezizomycotina</taxon>
        <taxon>Leotiomycetes</taxon>
        <taxon>Helotiales</taxon>
        <taxon>Hyaloscyphaceae</taxon>
        <taxon>Hyaloscypha</taxon>
    </lineage>
</organism>
<evidence type="ECO:0000256" key="4">
    <source>
        <dbReference type="ARBA" id="ARBA00014971"/>
    </source>
</evidence>
<keyword evidence="7" id="KW-0175">Coiled coil</keyword>
<dbReference type="GO" id="GO:0005737">
    <property type="term" value="C:cytoplasm"/>
    <property type="evidence" value="ECO:0007669"/>
    <property type="project" value="UniProtKB-SubCell"/>
</dbReference>
<keyword evidence="5" id="KW-0963">Cytoplasm</keyword>